<dbReference type="InterPro" id="IPR009057">
    <property type="entry name" value="Homeodomain-like_sf"/>
</dbReference>
<dbReference type="PROSITE" id="PS50977">
    <property type="entry name" value="HTH_TETR_2"/>
    <property type="match status" value="1"/>
</dbReference>
<organism evidence="7 8">
    <name type="scientific">Gordonia asplenii</name>
    <dbReference type="NCBI Taxonomy" id="2725283"/>
    <lineage>
        <taxon>Bacteria</taxon>
        <taxon>Bacillati</taxon>
        <taxon>Actinomycetota</taxon>
        <taxon>Actinomycetes</taxon>
        <taxon>Mycobacteriales</taxon>
        <taxon>Gordoniaceae</taxon>
        <taxon>Gordonia</taxon>
    </lineage>
</organism>
<evidence type="ECO:0000313" key="8">
    <source>
        <dbReference type="Proteomes" id="UP000550729"/>
    </source>
</evidence>
<dbReference type="RefSeq" id="WP_170192802.1">
    <property type="nucleotide sequence ID" value="NZ_JABBNB010000003.1"/>
</dbReference>
<dbReference type="PANTHER" id="PTHR30055:SF234">
    <property type="entry name" value="HTH-TYPE TRANSCRIPTIONAL REGULATOR BETI"/>
    <property type="match status" value="1"/>
</dbReference>
<dbReference type="Pfam" id="PF00440">
    <property type="entry name" value="TetR_N"/>
    <property type="match status" value="1"/>
</dbReference>
<dbReference type="Proteomes" id="UP000550729">
    <property type="component" value="Unassembled WGS sequence"/>
</dbReference>
<sequence length="220" mass="24054">MTTSKRGRPRLTDRRRSGATPEEEILDAAAELFAANGFARTSTRAIAEAVGVRQASLYHHFATKDDILDSLLVRTVDTPLRLAHWLSASEHPAAQRLWAMAWFDAHQLLASKWNLGVLLQLPETRDPKFAQFFGKRSALRAAYVELARDVGGDLHARLPFHFVEAAIQLRVEEARWVADVGPAAVACGIADSVLRTVGYVGDVGGVRAGGAALLTEFENQ</sequence>
<comment type="caution">
    <text evidence="7">The sequence shown here is derived from an EMBL/GenBank/DDBJ whole genome shotgun (WGS) entry which is preliminary data.</text>
</comment>
<dbReference type="SUPFAM" id="SSF46689">
    <property type="entry name" value="Homeodomain-like"/>
    <property type="match status" value="1"/>
</dbReference>
<dbReference type="PRINTS" id="PR00455">
    <property type="entry name" value="HTHTETR"/>
</dbReference>
<dbReference type="InterPro" id="IPR001647">
    <property type="entry name" value="HTH_TetR"/>
</dbReference>
<dbReference type="Gene3D" id="1.10.357.10">
    <property type="entry name" value="Tetracycline Repressor, domain 2"/>
    <property type="match status" value="1"/>
</dbReference>
<keyword evidence="2 4" id="KW-0238">DNA-binding</keyword>
<evidence type="ECO:0000256" key="5">
    <source>
        <dbReference type="SAM" id="MobiDB-lite"/>
    </source>
</evidence>
<keyword evidence="1" id="KW-0805">Transcription regulation</keyword>
<dbReference type="GO" id="GO:0000976">
    <property type="term" value="F:transcription cis-regulatory region binding"/>
    <property type="evidence" value="ECO:0007669"/>
    <property type="project" value="TreeGrafter"/>
</dbReference>
<evidence type="ECO:0000256" key="1">
    <source>
        <dbReference type="ARBA" id="ARBA00023015"/>
    </source>
</evidence>
<protein>
    <submittedName>
        <fullName evidence="7">TetR/AcrR family transcriptional regulator</fullName>
    </submittedName>
</protein>
<feature type="region of interest" description="Disordered" evidence="5">
    <location>
        <begin position="1"/>
        <end position="20"/>
    </location>
</feature>
<evidence type="ECO:0000256" key="3">
    <source>
        <dbReference type="ARBA" id="ARBA00023163"/>
    </source>
</evidence>
<dbReference type="EMBL" id="JABBNB010000003">
    <property type="protein sequence ID" value="NMO00291.1"/>
    <property type="molecule type" value="Genomic_DNA"/>
</dbReference>
<keyword evidence="8" id="KW-1185">Reference proteome</keyword>
<name>A0A848KVS9_9ACTN</name>
<keyword evidence="3" id="KW-0804">Transcription</keyword>
<reference evidence="7 8" key="1">
    <citation type="submission" date="2020-04" db="EMBL/GenBank/DDBJ databases">
        <title>Gordonia sp. nov. TBRC 11910.</title>
        <authorList>
            <person name="Suriyachadkun C."/>
        </authorList>
    </citation>
    <scope>NUCLEOTIDE SEQUENCE [LARGE SCALE GENOMIC DNA]</scope>
    <source>
        <strain evidence="7 8">TBRC 11910</strain>
    </source>
</reference>
<dbReference type="GO" id="GO:0003700">
    <property type="term" value="F:DNA-binding transcription factor activity"/>
    <property type="evidence" value="ECO:0007669"/>
    <property type="project" value="TreeGrafter"/>
</dbReference>
<dbReference type="InterPro" id="IPR050109">
    <property type="entry name" value="HTH-type_TetR-like_transc_reg"/>
</dbReference>
<dbReference type="PANTHER" id="PTHR30055">
    <property type="entry name" value="HTH-TYPE TRANSCRIPTIONAL REGULATOR RUTR"/>
    <property type="match status" value="1"/>
</dbReference>
<accession>A0A848KVS9</accession>
<evidence type="ECO:0000256" key="4">
    <source>
        <dbReference type="PROSITE-ProRule" id="PRU00335"/>
    </source>
</evidence>
<feature type="DNA-binding region" description="H-T-H motif" evidence="4">
    <location>
        <begin position="42"/>
        <end position="61"/>
    </location>
</feature>
<evidence type="ECO:0000313" key="7">
    <source>
        <dbReference type="EMBL" id="NMO00291.1"/>
    </source>
</evidence>
<evidence type="ECO:0000259" key="6">
    <source>
        <dbReference type="PROSITE" id="PS50977"/>
    </source>
</evidence>
<evidence type="ECO:0000256" key="2">
    <source>
        <dbReference type="ARBA" id="ARBA00023125"/>
    </source>
</evidence>
<dbReference type="AlphaFoldDB" id="A0A848KVS9"/>
<proteinExistence type="predicted"/>
<gene>
    <name evidence="7" type="ORF">HH308_03580</name>
</gene>
<feature type="domain" description="HTH tetR-type" evidence="6">
    <location>
        <begin position="19"/>
        <end position="79"/>
    </location>
</feature>